<dbReference type="OrthoDB" id="272162at2759"/>
<dbReference type="GO" id="GO:0034274">
    <property type="term" value="C:Atg12-Atg5-Atg16 complex"/>
    <property type="evidence" value="ECO:0007669"/>
    <property type="project" value="TreeGrafter"/>
</dbReference>
<proteinExistence type="inferred from homology"/>
<dbReference type="Gene3D" id="1.10.246.190">
    <property type="entry name" value="Autophagy protein Apg5, helix rich domain"/>
    <property type="match status" value="1"/>
</dbReference>
<dbReference type="GO" id="GO:0044233">
    <property type="term" value="C:mitochondria-associated endoplasmic reticulum membrane contact site"/>
    <property type="evidence" value="ECO:0007669"/>
    <property type="project" value="TreeGrafter"/>
</dbReference>
<sequence>MVAMATRESYPTDILLAPPVHRQAVETHFMSLLKEADALKHRSQVMNQMQARDHQQLWTGLLNHQFDKFWTINRRLMEPVATNQRVDSPQLSTRSGTPSLPKTDDTDDQAKSGADEVTPAVPNSDSPSRSRQLASSIKAFRLIPLRLYRSSADESTDPCPFGYIQKRIQPYTNDGSLISIADAMRTLLVPGDEENVDSILAGQCCLYQAG</sequence>
<comment type="subcellular location">
    <subcellularLocation>
        <location evidence="1">Preautophagosomal structure membrane</location>
        <topology evidence="1">Peripheral membrane protein</topology>
    </subcellularLocation>
</comment>
<feature type="compositionally biased region" description="Polar residues" evidence="7">
    <location>
        <begin position="81"/>
        <end position="100"/>
    </location>
</feature>
<dbReference type="WBParaSite" id="ECPE_0001161701-mRNA-1">
    <property type="protein sequence ID" value="ECPE_0001161701-mRNA-1"/>
    <property type="gene ID" value="ECPE_0001161701"/>
</dbReference>
<comment type="similarity">
    <text evidence="2">Belongs to the ATG5 family.</text>
</comment>
<dbReference type="InterPro" id="IPR007239">
    <property type="entry name" value="Atg5"/>
</dbReference>
<evidence type="ECO:0000256" key="3">
    <source>
        <dbReference type="ARBA" id="ARBA00022499"/>
    </source>
</evidence>
<evidence type="ECO:0000256" key="1">
    <source>
        <dbReference type="ARBA" id="ARBA00004623"/>
    </source>
</evidence>
<feature type="compositionally biased region" description="Polar residues" evidence="7">
    <location>
        <begin position="121"/>
        <end position="131"/>
    </location>
</feature>
<dbReference type="GO" id="GO:0034045">
    <property type="term" value="C:phagophore assembly site membrane"/>
    <property type="evidence" value="ECO:0007669"/>
    <property type="project" value="UniProtKB-SubCell"/>
</dbReference>
<gene>
    <name evidence="9" type="ORF">ECPE_LOCUS11582</name>
</gene>
<dbReference type="GO" id="GO:0007033">
    <property type="term" value="P:vacuole organization"/>
    <property type="evidence" value="ECO:0007669"/>
    <property type="project" value="UniProtKB-ARBA"/>
</dbReference>
<name>A0A183AX97_9TREM</name>
<dbReference type="GO" id="GO:0005776">
    <property type="term" value="C:autophagosome"/>
    <property type="evidence" value="ECO:0007669"/>
    <property type="project" value="TreeGrafter"/>
</dbReference>
<evidence type="ECO:0000256" key="6">
    <source>
        <dbReference type="ARBA" id="ARBA00023136"/>
    </source>
</evidence>
<protein>
    <submittedName>
        <fullName evidence="11">Autophagy protein 5</fullName>
    </submittedName>
</protein>
<evidence type="ECO:0000313" key="9">
    <source>
        <dbReference type="EMBL" id="VDP88694.1"/>
    </source>
</evidence>
<evidence type="ECO:0000259" key="8">
    <source>
        <dbReference type="Pfam" id="PF20637"/>
    </source>
</evidence>
<reference evidence="11" key="1">
    <citation type="submission" date="2016-06" db="UniProtKB">
        <authorList>
            <consortium name="WormBaseParasite"/>
        </authorList>
    </citation>
    <scope>IDENTIFICATION</scope>
</reference>
<dbReference type="InterPro" id="IPR042526">
    <property type="entry name" value="Atg5_HR"/>
</dbReference>
<dbReference type="GO" id="GO:0019776">
    <property type="term" value="F:Atg8-family ligase activity"/>
    <property type="evidence" value="ECO:0007669"/>
    <property type="project" value="TreeGrafter"/>
</dbReference>
<keyword evidence="6" id="KW-0472">Membrane</keyword>
<keyword evidence="10" id="KW-1185">Reference proteome</keyword>
<evidence type="ECO:0000256" key="4">
    <source>
        <dbReference type="ARBA" id="ARBA00022843"/>
    </source>
</evidence>
<evidence type="ECO:0000256" key="2">
    <source>
        <dbReference type="ARBA" id="ARBA00006910"/>
    </source>
</evidence>
<evidence type="ECO:0000256" key="5">
    <source>
        <dbReference type="ARBA" id="ARBA00023006"/>
    </source>
</evidence>
<organism evidence="11">
    <name type="scientific">Echinostoma caproni</name>
    <dbReference type="NCBI Taxonomy" id="27848"/>
    <lineage>
        <taxon>Eukaryota</taxon>
        <taxon>Metazoa</taxon>
        <taxon>Spiralia</taxon>
        <taxon>Lophotrochozoa</taxon>
        <taxon>Platyhelminthes</taxon>
        <taxon>Trematoda</taxon>
        <taxon>Digenea</taxon>
        <taxon>Plagiorchiida</taxon>
        <taxon>Echinostomata</taxon>
        <taxon>Echinostomatoidea</taxon>
        <taxon>Echinostomatidae</taxon>
        <taxon>Echinostoma</taxon>
    </lineage>
</organism>
<dbReference type="GO" id="GO:0034727">
    <property type="term" value="P:piecemeal microautophagy of the nucleus"/>
    <property type="evidence" value="ECO:0007669"/>
    <property type="project" value="TreeGrafter"/>
</dbReference>
<evidence type="ECO:0000313" key="10">
    <source>
        <dbReference type="Proteomes" id="UP000272942"/>
    </source>
</evidence>
<dbReference type="Proteomes" id="UP000272942">
    <property type="component" value="Unassembled WGS sequence"/>
</dbReference>
<dbReference type="PANTHER" id="PTHR13040:SF2">
    <property type="entry name" value="AUTOPHAGY PROTEIN 5"/>
    <property type="match status" value="1"/>
</dbReference>
<reference evidence="9 10" key="2">
    <citation type="submission" date="2018-11" db="EMBL/GenBank/DDBJ databases">
        <authorList>
            <consortium name="Pathogen Informatics"/>
        </authorList>
    </citation>
    <scope>NUCLEOTIDE SEQUENCE [LARGE SCALE GENOMIC DNA]</scope>
    <source>
        <strain evidence="9 10">Egypt</strain>
    </source>
</reference>
<dbReference type="GO" id="GO:0000422">
    <property type="term" value="P:autophagy of mitochondrion"/>
    <property type="evidence" value="ECO:0007669"/>
    <property type="project" value="TreeGrafter"/>
</dbReference>
<keyword evidence="5" id="KW-0072">Autophagy</keyword>
<feature type="compositionally biased region" description="Basic and acidic residues" evidence="7">
    <location>
        <begin position="102"/>
        <end position="114"/>
    </location>
</feature>
<dbReference type="EMBL" id="UZAN01051115">
    <property type="protein sequence ID" value="VDP88694.1"/>
    <property type="molecule type" value="Genomic_DNA"/>
</dbReference>
<keyword evidence="3" id="KW-1017">Isopeptide bond</keyword>
<evidence type="ECO:0000313" key="11">
    <source>
        <dbReference type="WBParaSite" id="ECPE_0001161701-mRNA-1"/>
    </source>
</evidence>
<evidence type="ECO:0000256" key="7">
    <source>
        <dbReference type="SAM" id="MobiDB-lite"/>
    </source>
</evidence>
<feature type="domain" description="Autophagy protein ATG5 alpha-helical bundle region" evidence="8">
    <location>
        <begin position="23"/>
        <end position="78"/>
    </location>
</feature>
<dbReference type="Gene3D" id="3.10.20.90">
    <property type="entry name" value="Phosphatidylinositol 3-kinase Catalytic Subunit, Chain A, domain 1"/>
    <property type="match status" value="1"/>
</dbReference>
<dbReference type="PANTHER" id="PTHR13040">
    <property type="entry name" value="AUTOPHAGY PROTEIN 5"/>
    <property type="match status" value="1"/>
</dbReference>
<dbReference type="FunFam" id="1.10.246.190:FF:000001">
    <property type="entry name" value="Autophagy related 5"/>
    <property type="match status" value="1"/>
</dbReference>
<dbReference type="Pfam" id="PF20637">
    <property type="entry name" value="ATG5_HBR"/>
    <property type="match status" value="1"/>
</dbReference>
<accession>A0A183AX97</accession>
<dbReference type="InterPro" id="IPR048940">
    <property type="entry name" value="ATG5_HBR"/>
</dbReference>
<feature type="region of interest" description="Disordered" evidence="7">
    <location>
        <begin position="81"/>
        <end position="131"/>
    </location>
</feature>
<dbReference type="GO" id="GO:0061908">
    <property type="term" value="C:phagophore"/>
    <property type="evidence" value="ECO:0007669"/>
    <property type="project" value="TreeGrafter"/>
</dbReference>
<dbReference type="AlphaFoldDB" id="A0A183AX97"/>
<dbReference type="GO" id="GO:0006995">
    <property type="term" value="P:cellular response to nitrogen starvation"/>
    <property type="evidence" value="ECO:0007669"/>
    <property type="project" value="TreeGrafter"/>
</dbReference>
<keyword evidence="4" id="KW-0832">Ubl conjugation</keyword>